<gene>
    <name evidence="1" type="ORF">KVG91_09980</name>
</gene>
<organism evidence="1 2">
    <name type="scientific">Pseudomonas azadiae</name>
    <dbReference type="NCBI Taxonomy" id="2843612"/>
    <lineage>
        <taxon>Bacteria</taxon>
        <taxon>Pseudomonadati</taxon>
        <taxon>Pseudomonadota</taxon>
        <taxon>Gammaproteobacteria</taxon>
        <taxon>Pseudomonadales</taxon>
        <taxon>Pseudomonadaceae</taxon>
        <taxon>Pseudomonas</taxon>
    </lineage>
</organism>
<dbReference type="EMBL" id="JAHSTY010000001">
    <property type="protein sequence ID" value="MBV4452925.1"/>
    <property type="molecule type" value="Genomic_DNA"/>
</dbReference>
<reference evidence="1" key="1">
    <citation type="submission" date="2021-06" db="EMBL/GenBank/DDBJ databases">
        <title>Updating the genus Pseudomonas: Description of 43 new species and partition of the Pseudomonas putida group.</title>
        <authorList>
            <person name="Girard L."/>
            <person name="Lood C."/>
            <person name="Vandamme P."/>
            <person name="Rokni-Zadeh H."/>
            <person name="Van Noort V."/>
            <person name="Hofte M."/>
            <person name="Lavigne R."/>
            <person name="De Mot R."/>
        </authorList>
    </citation>
    <scope>NUCLEOTIDE SEQUENCE</scope>
    <source>
        <strain evidence="1">SWRI103</strain>
    </source>
</reference>
<dbReference type="Proteomes" id="UP001048976">
    <property type="component" value="Unassembled WGS sequence"/>
</dbReference>
<comment type="caution">
    <text evidence="1">The sequence shown here is derived from an EMBL/GenBank/DDBJ whole genome shotgun (WGS) entry which is preliminary data.</text>
</comment>
<accession>A0ABS6NXJ3</accession>
<evidence type="ECO:0000313" key="1">
    <source>
        <dbReference type="EMBL" id="MBV4452925.1"/>
    </source>
</evidence>
<protein>
    <submittedName>
        <fullName evidence="1">Uncharacterized protein</fullName>
    </submittedName>
</protein>
<dbReference type="RefSeq" id="WP_122310398.1">
    <property type="nucleotide sequence ID" value="NZ_JAHSTY010000001.1"/>
</dbReference>
<name>A0ABS6NXJ3_9PSED</name>
<keyword evidence="2" id="KW-1185">Reference proteome</keyword>
<sequence length="257" mass="29463">MPSAQVLFQMWEPYRQSLIGQHNFYVEQARNRLLSQFANMEQDADTAADEWLNERSKHFDPDRDDVGSIYEASGDEGIEFYLLLDKMRMQTRLSVVAGMFHAWDKKLRGWITDEMRHWHRGPSAAAKVWSADFPSIMSLLEGLGWPLNSHTYLQTLDGCRCLVNVYKHGDGKSLADLKQRFPEYLADPIQSVHGLPATDLEWLDHTHLSVTDDQIQSISDAIVAFWKDVPANILNGDDLSPPKWFMNALQQDNNPNT</sequence>
<evidence type="ECO:0000313" key="2">
    <source>
        <dbReference type="Proteomes" id="UP001048976"/>
    </source>
</evidence>
<proteinExistence type="predicted"/>